<evidence type="ECO:0000313" key="7">
    <source>
        <dbReference type="EMBL" id="AQZ95225.1"/>
    </source>
</evidence>
<proteinExistence type="inferred from homology"/>
<dbReference type="Pfam" id="PF01625">
    <property type="entry name" value="PMSR"/>
    <property type="match status" value="1"/>
</dbReference>
<dbReference type="EMBL" id="CP020100">
    <property type="protein sequence ID" value="AQZ95225.1"/>
    <property type="molecule type" value="Genomic_DNA"/>
</dbReference>
<dbReference type="RefSeq" id="WP_080050093.1">
    <property type="nucleotide sequence ID" value="NZ_CP020100.1"/>
</dbReference>
<keyword evidence="8" id="KW-1185">Reference proteome</keyword>
<feature type="chain" id="PRO_5012662769" description="Peptide methionine sulfoxide reductase MsrA" evidence="5">
    <location>
        <begin position="19"/>
        <end position="204"/>
    </location>
</feature>
<dbReference type="InterPro" id="IPR036509">
    <property type="entry name" value="Met_Sox_Rdtase_MsrA_sf"/>
</dbReference>
<dbReference type="Proteomes" id="UP000243488">
    <property type="component" value="Chromosome"/>
</dbReference>
<comment type="catalytic activity">
    <reaction evidence="3 4">
        <text>[thioredoxin]-disulfide + L-methionine + H2O = L-methionine (S)-S-oxide + [thioredoxin]-dithiol</text>
        <dbReference type="Rhea" id="RHEA:19993"/>
        <dbReference type="Rhea" id="RHEA-COMP:10698"/>
        <dbReference type="Rhea" id="RHEA-COMP:10700"/>
        <dbReference type="ChEBI" id="CHEBI:15377"/>
        <dbReference type="ChEBI" id="CHEBI:29950"/>
        <dbReference type="ChEBI" id="CHEBI:50058"/>
        <dbReference type="ChEBI" id="CHEBI:57844"/>
        <dbReference type="ChEBI" id="CHEBI:58772"/>
        <dbReference type="EC" id="1.8.4.11"/>
    </reaction>
</comment>
<feature type="signal peptide" evidence="5">
    <location>
        <begin position="1"/>
        <end position="18"/>
    </location>
</feature>
<dbReference type="PANTHER" id="PTHR43774">
    <property type="entry name" value="PEPTIDE METHIONINE SULFOXIDE REDUCTASE"/>
    <property type="match status" value="1"/>
</dbReference>
<evidence type="ECO:0000256" key="2">
    <source>
        <dbReference type="ARBA" id="ARBA00047806"/>
    </source>
</evidence>
<keyword evidence="5" id="KW-0732">Signal</keyword>
<name>A0A1V0B5N3_9GAMM</name>
<comment type="similarity">
    <text evidence="4">Belongs to the MsrA Met sulfoxide reductase family.</text>
</comment>
<dbReference type="PANTHER" id="PTHR43774:SF1">
    <property type="entry name" value="PEPTIDE METHIONINE SULFOXIDE REDUCTASE MSRA 2"/>
    <property type="match status" value="1"/>
</dbReference>
<sequence length="204" mass="23019">MPWLMLILTLLCITPTHANQALTEGPPGTQMAVFAGGCFWCTEADFDKLPGVAETISGYIGGDAQSANYPMVSAGRTEHIEAVAVFYDPQQTSFASLVEAYWPTIDPLTANAQFCDRGRQYRSALFYANEHQRAVLETSRQALTDSGRFARPIVTEILPQTAFYPAEEYHQDYYLKNPLRYNFYRSRCGRDARLKELWGEPAKR</sequence>
<comment type="catalytic activity">
    <reaction evidence="2 4">
        <text>L-methionyl-[protein] + [thioredoxin]-disulfide + H2O = L-methionyl-(S)-S-oxide-[protein] + [thioredoxin]-dithiol</text>
        <dbReference type="Rhea" id="RHEA:14217"/>
        <dbReference type="Rhea" id="RHEA-COMP:10698"/>
        <dbReference type="Rhea" id="RHEA-COMP:10700"/>
        <dbReference type="Rhea" id="RHEA-COMP:12313"/>
        <dbReference type="Rhea" id="RHEA-COMP:12315"/>
        <dbReference type="ChEBI" id="CHEBI:15377"/>
        <dbReference type="ChEBI" id="CHEBI:16044"/>
        <dbReference type="ChEBI" id="CHEBI:29950"/>
        <dbReference type="ChEBI" id="CHEBI:44120"/>
        <dbReference type="ChEBI" id="CHEBI:50058"/>
        <dbReference type="EC" id="1.8.4.11"/>
    </reaction>
</comment>
<evidence type="ECO:0000313" key="8">
    <source>
        <dbReference type="Proteomes" id="UP000243488"/>
    </source>
</evidence>
<dbReference type="HAMAP" id="MF_01401">
    <property type="entry name" value="MsrA"/>
    <property type="match status" value="1"/>
</dbReference>
<dbReference type="EC" id="1.8.4.11" evidence="4"/>
<dbReference type="Gene3D" id="3.30.1060.10">
    <property type="entry name" value="Peptide methionine sulphoxide reductase MsrA"/>
    <property type="match status" value="1"/>
</dbReference>
<reference evidence="7 8" key="1">
    <citation type="submission" date="2017-03" db="EMBL/GenBank/DDBJ databases">
        <title>Complete genome sequence of the novel DNRA strain Pseudomonas sp. S-6-2 isolated from Chinese polluted river sediment. Journal of Biotechnology.</title>
        <authorList>
            <person name="Li J."/>
            <person name="Xiang F."/>
            <person name="Wang L."/>
            <person name="Xi L."/>
            <person name="Liu J."/>
        </authorList>
    </citation>
    <scope>NUCLEOTIDE SEQUENCE [LARGE SCALE GENOMIC DNA]</scope>
    <source>
        <strain evidence="7 8">S-6-2</strain>
    </source>
</reference>
<evidence type="ECO:0000256" key="4">
    <source>
        <dbReference type="HAMAP-Rule" id="MF_01401"/>
    </source>
</evidence>
<dbReference type="STRING" id="1931241.BVH74_10890"/>
<keyword evidence="1 4" id="KW-0560">Oxidoreductase</keyword>
<dbReference type="GO" id="GO:0008113">
    <property type="term" value="F:peptide-methionine (S)-S-oxide reductase activity"/>
    <property type="evidence" value="ECO:0007669"/>
    <property type="project" value="UniProtKB-UniRule"/>
</dbReference>
<dbReference type="AlphaFoldDB" id="A0A1V0B5N3"/>
<dbReference type="InterPro" id="IPR002569">
    <property type="entry name" value="Met_Sox_Rdtase_MsrA_dom"/>
</dbReference>
<dbReference type="NCBIfam" id="TIGR00401">
    <property type="entry name" value="msrA"/>
    <property type="match status" value="1"/>
</dbReference>
<evidence type="ECO:0000256" key="3">
    <source>
        <dbReference type="ARBA" id="ARBA00048782"/>
    </source>
</evidence>
<gene>
    <name evidence="4" type="primary">msrA</name>
    <name evidence="7" type="ORF">BVH74_10890</name>
</gene>
<accession>A0A1V0B5N3</accession>
<dbReference type="SUPFAM" id="SSF55068">
    <property type="entry name" value="Peptide methionine sulfoxide reductase"/>
    <property type="match status" value="1"/>
</dbReference>
<comment type="function">
    <text evidence="4">Has an important function as a repair enzyme for proteins that have been inactivated by oxidation. Catalyzes the reversible oxidation-reduction of methionine sulfoxide in proteins to methionine.</text>
</comment>
<feature type="active site" evidence="4">
    <location>
        <position position="38"/>
    </location>
</feature>
<dbReference type="KEGG" id="ppha:BVH74_10890"/>
<evidence type="ECO:0000256" key="1">
    <source>
        <dbReference type="ARBA" id="ARBA00023002"/>
    </source>
</evidence>
<feature type="domain" description="Peptide methionine sulphoxide reductase MsrA" evidence="6">
    <location>
        <begin position="32"/>
        <end position="182"/>
    </location>
</feature>
<evidence type="ECO:0000256" key="5">
    <source>
        <dbReference type="SAM" id="SignalP"/>
    </source>
</evidence>
<protein>
    <recommendedName>
        <fullName evidence="4">Peptide methionine sulfoxide reductase MsrA</fullName>
        <shortName evidence="4">Protein-methionine-S-oxide reductase</shortName>
        <ecNumber evidence="4">1.8.4.11</ecNumber>
    </recommendedName>
    <alternativeName>
        <fullName evidence="4">Peptide-methionine (S)-S-oxide reductase</fullName>
        <shortName evidence="4">Peptide Met(O) reductase</shortName>
    </alternativeName>
</protein>
<evidence type="ECO:0000259" key="6">
    <source>
        <dbReference type="Pfam" id="PF01625"/>
    </source>
</evidence>
<organism evidence="7 8">
    <name type="scientific">Halopseudomonas phragmitis</name>
    <dbReference type="NCBI Taxonomy" id="1931241"/>
    <lineage>
        <taxon>Bacteria</taxon>
        <taxon>Pseudomonadati</taxon>
        <taxon>Pseudomonadota</taxon>
        <taxon>Gammaproteobacteria</taxon>
        <taxon>Pseudomonadales</taxon>
        <taxon>Pseudomonadaceae</taxon>
        <taxon>Halopseudomonas</taxon>
    </lineage>
</organism>
<dbReference type="GO" id="GO:0033744">
    <property type="term" value="F:L-methionine:thioredoxin-disulfide S-oxidoreductase activity"/>
    <property type="evidence" value="ECO:0007669"/>
    <property type="project" value="RHEA"/>
</dbReference>